<accession>A0A6L3SUV6</accession>
<evidence type="ECO:0000313" key="1">
    <source>
        <dbReference type="EMBL" id="KAB1077033.1"/>
    </source>
</evidence>
<organism evidence="1 2">
    <name type="scientific">Methylobacterium soli</name>
    <dbReference type="NCBI Taxonomy" id="553447"/>
    <lineage>
        <taxon>Bacteria</taxon>
        <taxon>Pseudomonadati</taxon>
        <taxon>Pseudomonadota</taxon>
        <taxon>Alphaproteobacteria</taxon>
        <taxon>Hyphomicrobiales</taxon>
        <taxon>Methylobacteriaceae</taxon>
        <taxon>Methylobacterium</taxon>
    </lineage>
</organism>
<sequence>MGCIVNWDSKNPPPLQTVPLAANGCIINWLKADADMASANATGCIIDWDAQTDIAAELTQAKGGCIIDWDAKTDLTALSATAPSANGCIVNWMGVSEGDLRNAVQGGCIINW</sequence>
<dbReference type="EMBL" id="VZZK01000024">
    <property type="protein sequence ID" value="KAB1077033.1"/>
    <property type="molecule type" value="Genomic_DNA"/>
</dbReference>
<dbReference type="AlphaFoldDB" id="A0A6L3SUV6"/>
<proteinExistence type="predicted"/>
<name>A0A6L3SUV6_9HYPH</name>
<keyword evidence="2" id="KW-1185">Reference proteome</keyword>
<comment type="caution">
    <text evidence="1">The sequence shown here is derived from an EMBL/GenBank/DDBJ whole genome shotgun (WGS) entry which is preliminary data.</text>
</comment>
<gene>
    <name evidence="1" type="ORF">F6X53_20365</name>
</gene>
<dbReference type="Proteomes" id="UP000474159">
    <property type="component" value="Unassembled WGS sequence"/>
</dbReference>
<protein>
    <submittedName>
        <fullName evidence="1">Uncharacterized protein</fullName>
    </submittedName>
</protein>
<evidence type="ECO:0000313" key="2">
    <source>
        <dbReference type="Proteomes" id="UP000474159"/>
    </source>
</evidence>
<reference evidence="1 2" key="1">
    <citation type="submission" date="2019-09" db="EMBL/GenBank/DDBJ databases">
        <title>YIM 48816 draft genome.</title>
        <authorList>
            <person name="Jiang L."/>
        </authorList>
    </citation>
    <scope>NUCLEOTIDE SEQUENCE [LARGE SCALE GENOMIC DNA]</scope>
    <source>
        <strain evidence="1 2">YIM 48816</strain>
    </source>
</reference>
<dbReference type="RefSeq" id="WP_151002021.1">
    <property type="nucleotide sequence ID" value="NZ_BPQY01000647.1"/>
</dbReference>